<reference evidence="2" key="1">
    <citation type="submission" date="2022-01" db="EMBL/GenBank/DDBJ databases">
        <title>Genome Sequence Resource for Two Populations of Ditylenchus destructor, the Migratory Endoparasitic Phytonematode.</title>
        <authorList>
            <person name="Zhang H."/>
            <person name="Lin R."/>
            <person name="Xie B."/>
        </authorList>
    </citation>
    <scope>NUCLEOTIDE SEQUENCE</scope>
    <source>
        <strain evidence="2">BazhouSP</strain>
    </source>
</reference>
<dbReference type="Proteomes" id="UP001201812">
    <property type="component" value="Unassembled WGS sequence"/>
</dbReference>
<sequence length="282" mass="33163">MPAAQNTASTSAIKHQNRISTPVTALQAPFSTPAIERQNRGLTPVTARQDPFPTPVRERQKPVSTSETTPRRRLGMSPVSRSRLADLKKDRQKVEERIDLEDVIMRIRDGKKQSWESKYQRGKPLTYAEIRDKEIAEAEWRWIFRRNRAFQLGEDYQTNKFLEEYMKDLEARGFDEELRNAQTLVSRPYLYERMKDEKKAAEMRYNNRVRGLPVPSYERLGIEITKLEIGLNRPEPEPLCQDWKKRSSSTQTDEKKPKMRKKTKKLIKQKLPEKQSDESQEK</sequence>
<feature type="compositionally biased region" description="Basic residues" evidence="1">
    <location>
        <begin position="257"/>
        <end position="268"/>
    </location>
</feature>
<feature type="region of interest" description="Disordered" evidence="1">
    <location>
        <begin position="233"/>
        <end position="282"/>
    </location>
</feature>
<keyword evidence="3" id="KW-1185">Reference proteome</keyword>
<organism evidence="2 3">
    <name type="scientific">Ditylenchus destructor</name>
    <dbReference type="NCBI Taxonomy" id="166010"/>
    <lineage>
        <taxon>Eukaryota</taxon>
        <taxon>Metazoa</taxon>
        <taxon>Ecdysozoa</taxon>
        <taxon>Nematoda</taxon>
        <taxon>Chromadorea</taxon>
        <taxon>Rhabditida</taxon>
        <taxon>Tylenchina</taxon>
        <taxon>Tylenchomorpha</taxon>
        <taxon>Sphaerularioidea</taxon>
        <taxon>Anguinidae</taxon>
        <taxon>Anguininae</taxon>
        <taxon>Ditylenchus</taxon>
    </lineage>
</organism>
<proteinExistence type="predicted"/>
<dbReference type="AlphaFoldDB" id="A0AAD4N058"/>
<name>A0AAD4N058_9BILA</name>
<evidence type="ECO:0000313" key="2">
    <source>
        <dbReference type="EMBL" id="KAI1706935.1"/>
    </source>
</evidence>
<protein>
    <submittedName>
        <fullName evidence="2">Uncharacterized protein</fullName>
    </submittedName>
</protein>
<dbReference type="EMBL" id="JAKKPZ010000044">
    <property type="protein sequence ID" value="KAI1706935.1"/>
    <property type="molecule type" value="Genomic_DNA"/>
</dbReference>
<feature type="region of interest" description="Disordered" evidence="1">
    <location>
        <begin position="29"/>
        <end position="78"/>
    </location>
</feature>
<evidence type="ECO:0000313" key="3">
    <source>
        <dbReference type="Proteomes" id="UP001201812"/>
    </source>
</evidence>
<feature type="region of interest" description="Disordered" evidence="1">
    <location>
        <begin position="1"/>
        <end position="20"/>
    </location>
</feature>
<evidence type="ECO:0000256" key="1">
    <source>
        <dbReference type="SAM" id="MobiDB-lite"/>
    </source>
</evidence>
<comment type="caution">
    <text evidence="2">The sequence shown here is derived from an EMBL/GenBank/DDBJ whole genome shotgun (WGS) entry which is preliminary data.</text>
</comment>
<accession>A0AAD4N058</accession>
<feature type="compositionally biased region" description="Basic and acidic residues" evidence="1">
    <location>
        <begin position="270"/>
        <end position="282"/>
    </location>
</feature>
<gene>
    <name evidence="2" type="ORF">DdX_12718</name>
</gene>